<dbReference type="EMBL" id="JAPEVB010000002">
    <property type="protein sequence ID" value="KAJ4393528.1"/>
    <property type="molecule type" value="Genomic_DNA"/>
</dbReference>
<keyword evidence="2 6" id="KW-0812">Transmembrane</keyword>
<comment type="caution">
    <text evidence="8">The sequence shown here is derived from an EMBL/GenBank/DDBJ whole genome shotgun (WGS) entry which is preliminary data.</text>
</comment>
<feature type="transmembrane region" description="Helical" evidence="6">
    <location>
        <begin position="94"/>
        <end position="121"/>
    </location>
</feature>
<dbReference type="PANTHER" id="PTHR33048">
    <property type="entry name" value="PTH11-LIKE INTEGRAL MEMBRANE PROTEIN (AFU_ORTHOLOGUE AFUA_5G11245)"/>
    <property type="match status" value="1"/>
</dbReference>
<dbReference type="OrthoDB" id="3529975at2759"/>
<dbReference type="PANTHER" id="PTHR33048:SF64">
    <property type="entry name" value="INTEGRAL MEMBRANE PROTEIN"/>
    <property type="match status" value="1"/>
</dbReference>
<feature type="transmembrane region" description="Helical" evidence="6">
    <location>
        <begin position="208"/>
        <end position="226"/>
    </location>
</feature>
<feature type="domain" description="Rhodopsin" evidence="7">
    <location>
        <begin position="35"/>
        <end position="268"/>
    </location>
</feature>
<evidence type="ECO:0000256" key="4">
    <source>
        <dbReference type="ARBA" id="ARBA00023136"/>
    </source>
</evidence>
<evidence type="ECO:0000256" key="1">
    <source>
        <dbReference type="ARBA" id="ARBA00004141"/>
    </source>
</evidence>
<dbReference type="GO" id="GO:0016020">
    <property type="term" value="C:membrane"/>
    <property type="evidence" value="ECO:0007669"/>
    <property type="project" value="UniProtKB-SubCell"/>
</dbReference>
<evidence type="ECO:0000259" key="7">
    <source>
        <dbReference type="Pfam" id="PF20684"/>
    </source>
</evidence>
<proteinExistence type="inferred from homology"/>
<dbReference type="InterPro" id="IPR049326">
    <property type="entry name" value="Rhodopsin_dom_fungi"/>
</dbReference>
<comment type="similarity">
    <text evidence="5">Belongs to the SAT4 family.</text>
</comment>
<keyword evidence="3 6" id="KW-1133">Transmembrane helix</keyword>
<comment type="subcellular location">
    <subcellularLocation>
        <location evidence="1">Membrane</location>
        <topology evidence="1">Multi-pass membrane protein</topology>
    </subcellularLocation>
</comment>
<sequence length="356" mass="39358">MGWIFNRSDDTPTWGPQIVAISLTFTAVSFMTCCLRIYVRAFLIKAFGADDWAILCSWVGICGYAVTSIIQTRWGLGILKLDDMPTENIENFLLIQYIGSPFYVLCLFGFKFSLLMSYLRFIQFGFWNLATRIMVVVIVSAHIAFAFGFIFTCNPIPKSWDSSITSGSCLGMPFYTAFSALTIIFDIIIILLPFHVIISTQLQTRKKVAILGLFTLGIFITVVQVIRFSTIKSLSNLLDSARPITWSIIEGNLGIITTCIPTLAPLVRYYSEKSKLDGQSGKSSAARRYANGNDYNSSSYAMKSFMSGLRGAGTSADRNVVISGNHSGDSTERIYDTAGIVKTTELTVSSSEPVTR</sequence>
<dbReference type="Proteomes" id="UP001140453">
    <property type="component" value="Unassembled WGS sequence"/>
</dbReference>
<feature type="transmembrane region" description="Helical" evidence="6">
    <location>
        <begin position="246"/>
        <end position="267"/>
    </location>
</feature>
<reference evidence="8" key="1">
    <citation type="submission" date="2022-10" db="EMBL/GenBank/DDBJ databases">
        <title>Tapping the CABI collections for fungal endophytes: first genome assemblies for Collariella, Neodidymelliopsis, Ascochyta clinopodiicola, Didymella pomorum, Didymosphaeria variabile, Neocosmospora piperis and Neocucurbitaria cava.</title>
        <authorList>
            <person name="Hill R."/>
        </authorList>
    </citation>
    <scope>NUCLEOTIDE SEQUENCE</scope>
    <source>
        <strain evidence="8">IMI 355082</strain>
    </source>
</reference>
<feature type="transmembrane region" description="Helical" evidence="6">
    <location>
        <begin position="18"/>
        <end position="39"/>
    </location>
</feature>
<evidence type="ECO:0000256" key="5">
    <source>
        <dbReference type="ARBA" id="ARBA00038359"/>
    </source>
</evidence>
<dbReference type="AlphaFoldDB" id="A0A9W8YY47"/>
<feature type="transmembrane region" description="Helical" evidence="6">
    <location>
        <begin position="51"/>
        <end position="74"/>
    </location>
</feature>
<organism evidence="8 9">
    <name type="scientific">Gnomoniopsis smithogilvyi</name>
    <dbReference type="NCBI Taxonomy" id="1191159"/>
    <lineage>
        <taxon>Eukaryota</taxon>
        <taxon>Fungi</taxon>
        <taxon>Dikarya</taxon>
        <taxon>Ascomycota</taxon>
        <taxon>Pezizomycotina</taxon>
        <taxon>Sordariomycetes</taxon>
        <taxon>Sordariomycetidae</taxon>
        <taxon>Diaporthales</taxon>
        <taxon>Gnomoniaceae</taxon>
        <taxon>Gnomoniopsis</taxon>
    </lineage>
</organism>
<evidence type="ECO:0000313" key="8">
    <source>
        <dbReference type="EMBL" id="KAJ4393528.1"/>
    </source>
</evidence>
<accession>A0A9W8YY47</accession>
<evidence type="ECO:0000256" key="6">
    <source>
        <dbReference type="SAM" id="Phobius"/>
    </source>
</evidence>
<protein>
    <recommendedName>
        <fullName evidence="7">Rhodopsin domain-containing protein</fullName>
    </recommendedName>
</protein>
<gene>
    <name evidence="8" type="ORF">N0V93_002740</name>
</gene>
<feature type="transmembrane region" description="Helical" evidence="6">
    <location>
        <begin position="172"/>
        <end position="196"/>
    </location>
</feature>
<dbReference type="Pfam" id="PF20684">
    <property type="entry name" value="Fung_rhodopsin"/>
    <property type="match status" value="1"/>
</dbReference>
<name>A0A9W8YY47_9PEZI</name>
<evidence type="ECO:0000256" key="3">
    <source>
        <dbReference type="ARBA" id="ARBA00022989"/>
    </source>
</evidence>
<evidence type="ECO:0000256" key="2">
    <source>
        <dbReference type="ARBA" id="ARBA00022692"/>
    </source>
</evidence>
<keyword evidence="9" id="KW-1185">Reference proteome</keyword>
<keyword evidence="4 6" id="KW-0472">Membrane</keyword>
<dbReference type="InterPro" id="IPR052337">
    <property type="entry name" value="SAT4-like"/>
</dbReference>
<evidence type="ECO:0000313" key="9">
    <source>
        <dbReference type="Proteomes" id="UP001140453"/>
    </source>
</evidence>
<feature type="transmembrane region" description="Helical" evidence="6">
    <location>
        <begin position="133"/>
        <end position="152"/>
    </location>
</feature>